<feature type="compositionally biased region" description="Polar residues" evidence="3">
    <location>
        <begin position="259"/>
        <end position="282"/>
    </location>
</feature>
<reference evidence="5" key="1">
    <citation type="submission" date="2018-10" db="EMBL/GenBank/DDBJ databases">
        <title>Effector identification in a new, highly contiguous assembly of the strawberry crown rot pathogen Phytophthora cactorum.</title>
        <authorList>
            <person name="Armitage A.D."/>
            <person name="Nellist C.F."/>
            <person name="Bates H."/>
            <person name="Vickerstaff R.J."/>
            <person name="Harrison R.J."/>
        </authorList>
    </citation>
    <scope>NUCLEOTIDE SEQUENCE</scope>
    <source>
        <strain evidence="5">15-7</strain>
        <strain evidence="6">4032</strain>
    </source>
</reference>
<comment type="cofactor">
    <cofactor evidence="1">
        <name>a divalent metal cation</name>
        <dbReference type="ChEBI" id="CHEBI:60240"/>
    </cofactor>
</comment>
<protein>
    <recommendedName>
        <fullName evidence="4">DDE Tnp4 domain-containing protein</fullName>
    </recommendedName>
</protein>
<gene>
    <name evidence="5" type="ORF">PC113_g11045</name>
    <name evidence="6" type="ORF">PC115_g9784</name>
</gene>
<dbReference type="Pfam" id="PF13359">
    <property type="entry name" value="DDE_Tnp_4"/>
    <property type="match status" value="1"/>
</dbReference>
<accession>A0A8T0Z4T0</accession>
<name>A0A8T0Z4T0_9STRA</name>
<evidence type="ECO:0000256" key="2">
    <source>
        <dbReference type="ARBA" id="ARBA00022723"/>
    </source>
</evidence>
<sequence length="311" mass="35585">MTYKLLEVNEPILFAKFVKPVTMTQQRENNKTFRNYPYALYATDVKFQPAYRPSGHFTEKKAYFSGKHKLYGYKLECSVAYPGVTVDVSSHEPGSKSDLTMMLDRRAVHMERLLKTPQELGQDDNGEGAVQHPLAWGVLVGKGYQGAEAVLRTIQPKRKPRDGELSHQDMTRNRLVSSDRLLVENYFGRVCMLWKVMYTTYKWGEVRYDLIARTCFALTNFHVSFMPLRNEDNKLYHSVLSRYQSMAEEARERRKRSQKSVQDATRRASFSASDAIDTSTSPGDAVASHTVSALCSARRRRNTDVARVLTS</sequence>
<organism evidence="5 7">
    <name type="scientific">Phytophthora cactorum</name>
    <dbReference type="NCBI Taxonomy" id="29920"/>
    <lineage>
        <taxon>Eukaryota</taxon>
        <taxon>Sar</taxon>
        <taxon>Stramenopiles</taxon>
        <taxon>Oomycota</taxon>
        <taxon>Peronosporomycetes</taxon>
        <taxon>Peronosporales</taxon>
        <taxon>Peronosporaceae</taxon>
        <taxon>Phytophthora</taxon>
    </lineage>
</organism>
<proteinExistence type="predicted"/>
<dbReference type="VEuPathDB" id="FungiDB:PC110_g6105"/>
<feature type="region of interest" description="Disordered" evidence="3">
    <location>
        <begin position="250"/>
        <end position="286"/>
    </location>
</feature>
<evidence type="ECO:0000256" key="3">
    <source>
        <dbReference type="SAM" id="MobiDB-lite"/>
    </source>
</evidence>
<dbReference type="InterPro" id="IPR027806">
    <property type="entry name" value="HARBI1_dom"/>
</dbReference>
<evidence type="ECO:0000313" key="7">
    <source>
        <dbReference type="Proteomes" id="UP000735874"/>
    </source>
</evidence>
<dbReference type="GO" id="GO:0046872">
    <property type="term" value="F:metal ion binding"/>
    <property type="evidence" value="ECO:0007669"/>
    <property type="project" value="UniProtKB-KW"/>
</dbReference>
<evidence type="ECO:0000256" key="1">
    <source>
        <dbReference type="ARBA" id="ARBA00001968"/>
    </source>
</evidence>
<dbReference type="EMBL" id="RCMG01000306">
    <property type="protein sequence ID" value="KAG2857055.1"/>
    <property type="molecule type" value="Genomic_DNA"/>
</dbReference>
<keyword evidence="2" id="KW-0479">Metal-binding</keyword>
<feature type="domain" description="DDE Tnp4" evidence="4">
    <location>
        <begin position="53"/>
        <end position="220"/>
    </location>
</feature>
<dbReference type="VEuPathDB" id="FungiDB:PC110_g8204"/>
<comment type="caution">
    <text evidence="5">The sequence shown here is derived from an EMBL/GenBank/DDBJ whole genome shotgun (WGS) entry which is preliminary data.</text>
</comment>
<evidence type="ECO:0000313" key="6">
    <source>
        <dbReference type="EMBL" id="KAG2920509.1"/>
    </source>
</evidence>
<evidence type="ECO:0000313" key="5">
    <source>
        <dbReference type="EMBL" id="KAG2857055.1"/>
    </source>
</evidence>
<evidence type="ECO:0000259" key="4">
    <source>
        <dbReference type="Pfam" id="PF13359"/>
    </source>
</evidence>
<dbReference type="AlphaFoldDB" id="A0A8T0Z4T0"/>
<dbReference type="Proteomes" id="UP000735874">
    <property type="component" value="Unassembled WGS sequence"/>
</dbReference>
<dbReference type="EMBL" id="RCMI01000276">
    <property type="protein sequence ID" value="KAG2920509.1"/>
    <property type="molecule type" value="Genomic_DNA"/>
</dbReference>
<dbReference type="Proteomes" id="UP000774804">
    <property type="component" value="Unassembled WGS sequence"/>
</dbReference>